<proteinExistence type="predicted"/>
<organism evidence="2 3">
    <name type="scientific">Amphibacillus indicireducens</name>
    <dbReference type="NCBI Taxonomy" id="1076330"/>
    <lineage>
        <taxon>Bacteria</taxon>
        <taxon>Bacillati</taxon>
        <taxon>Bacillota</taxon>
        <taxon>Bacilli</taxon>
        <taxon>Bacillales</taxon>
        <taxon>Bacillaceae</taxon>
        <taxon>Amphibacillus</taxon>
    </lineage>
</organism>
<dbReference type="EMBL" id="BAABDL010000085">
    <property type="protein sequence ID" value="GAA4071445.1"/>
    <property type="molecule type" value="Genomic_DNA"/>
</dbReference>
<protein>
    <submittedName>
        <fullName evidence="2">Iron chaperone frataxin</fullName>
    </submittedName>
</protein>
<evidence type="ECO:0000313" key="2">
    <source>
        <dbReference type="EMBL" id="GAA4071445.1"/>
    </source>
</evidence>
<accession>A0ABP7VNZ7</accession>
<dbReference type="Proteomes" id="UP001501734">
    <property type="component" value="Unassembled WGS sequence"/>
</dbReference>
<dbReference type="SUPFAM" id="SSF159888">
    <property type="entry name" value="YdhG-like"/>
    <property type="match status" value="1"/>
</dbReference>
<comment type="caution">
    <text evidence="2">The sequence shown here is derived from an EMBL/GenBank/DDBJ whole genome shotgun (WGS) entry which is preliminary data.</text>
</comment>
<evidence type="ECO:0000313" key="3">
    <source>
        <dbReference type="Proteomes" id="UP001501734"/>
    </source>
</evidence>
<gene>
    <name evidence="2" type="primary">fra</name>
    <name evidence="2" type="ORF">GCM10022410_16360</name>
</gene>
<reference evidence="3" key="1">
    <citation type="journal article" date="2019" name="Int. J. Syst. Evol. Microbiol.">
        <title>The Global Catalogue of Microorganisms (GCM) 10K type strain sequencing project: providing services to taxonomists for standard genome sequencing and annotation.</title>
        <authorList>
            <consortium name="The Broad Institute Genomics Platform"/>
            <consortium name="The Broad Institute Genome Sequencing Center for Infectious Disease"/>
            <person name="Wu L."/>
            <person name="Ma J."/>
        </authorList>
    </citation>
    <scope>NUCLEOTIDE SEQUENCE [LARGE SCALE GENOMIC DNA]</scope>
    <source>
        <strain evidence="3">JCM 17250</strain>
    </source>
</reference>
<evidence type="ECO:0000259" key="1">
    <source>
        <dbReference type="Pfam" id="PF08818"/>
    </source>
</evidence>
<keyword evidence="3" id="KW-1185">Reference proteome</keyword>
<name>A0ABP7VNZ7_9BACI</name>
<dbReference type="InterPro" id="IPR014922">
    <property type="entry name" value="YdhG-like"/>
</dbReference>
<dbReference type="Pfam" id="PF08818">
    <property type="entry name" value="DUF1801"/>
    <property type="match status" value="1"/>
</dbReference>
<sequence length="125" mass="14671">MITIDAFNEFLTKIDHPSQRERIEEVLSWISETFPQLNKEIKWNQPMFIDHGTYIIGFSLAKQHLAVAPEGVTIAKFSEQISKAGYTHTKQLFRIGWEQPVDYNLLKEIIQFNIEDKADATKFWR</sequence>
<dbReference type="Gene3D" id="3.90.1150.200">
    <property type="match status" value="1"/>
</dbReference>
<feature type="domain" description="YdhG-like" evidence="1">
    <location>
        <begin position="19"/>
        <end position="114"/>
    </location>
</feature>